<accession>A0A917VK76</accession>
<reference evidence="1" key="2">
    <citation type="submission" date="2020-09" db="EMBL/GenBank/DDBJ databases">
        <authorList>
            <person name="Sun Q."/>
            <person name="Zhou Y."/>
        </authorList>
    </citation>
    <scope>NUCLEOTIDE SEQUENCE</scope>
    <source>
        <strain evidence="1">CGMCC 4.3508</strain>
    </source>
</reference>
<comment type="caution">
    <text evidence="1">The sequence shown here is derived from an EMBL/GenBank/DDBJ whole genome shotgun (WGS) entry which is preliminary data.</text>
</comment>
<dbReference type="EMBL" id="BMMH01000001">
    <property type="protein sequence ID" value="GGK89975.1"/>
    <property type="molecule type" value="Genomic_DNA"/>
</dbReference>
<dbReference type="Proteomes" id="UP000638263">
    <property type="component" value="Unassembled WGS sequence"/>
</dbReference>
<dbReference type="AlphaFoldDB" id="A0A917VK76"/>
<sequence length="375" mass="40787">MTGWAGLTWDHPRGYRALRAATSHPDAPVCDIRWDIQPLEGFESAPIAETARRYDLVVLDHPHIGEAIEAGALQPLDDLFTPTELAHWRAESVGPSLRSYEMAGRLWAVPLDAATQVSVRGDSAIPVPDTWAQAVELSGEVAAAVPTSGPHLFLTLCGIAVADGASPGDDGIFLGEAEFGEAVETLRHFVPDRPGDGNDNPIALLERMTAAEGPQYCPHVYGYVNYTRRARPLLFGDAPRGRAGRRGSVLGGTGIAFSSRCLPDAALLDHVRWLMSTDAQRRFVTAEEGQPGLRTAWEDDTVNAGSRDFYRATRATIEDAWIRPRRAGAIAFQNAGAAAVRACLFDHHDIRRLTREVNESFEISFRPATTARTVS</sequence>
<dbReference type="Gene3D" id="3.40.190.10">
    <property type="entry name" value="Periplasmic binding protein-like II"/>
    <property type="match status" value="2"/>
</dbReference>
<gene>
    <name evidence="1" type="ORF">GCM10011588_00330</name>
</gene>
<dbReference type="SUPFAM" id="SSF53850">
    <property type="entry name" value="Periplasmic binding protein-like II"/>
    <property type="match status" value="1"/>
</dbReference>
<name>A0A917VK76_9NOCA</name>
<dbReference type="RefSeq" id="WP_058853125.1">
    <property type="nucleotide sequence ID" value="NZ_BMMH01000001.1"/>
</dbReference>
<evidence type="ECO:0000313" key="1">
    <source>
        <dbReference type="EMBL" id="GGK89975.1"/>
    </source>
</evidence>
<reference evidence="1" key="1">
    <citation type="journal article" date="2014" name="Int. J. Syst. Evol. Microbiol.">
        <title>Complete genome sequence of Corynebacterium casei LMG S-19264T (=DSM 44701T), isolated from a smear-ripened cheese.</title>
        <authorList>
            <consortium name="US DOE Joint Genome Institute (JGI-PGF)"/>
            <person name="Walter F."/>
            <person name="Albersmeier A."/>
            <person name="Kalinowski J."/>
            <person name="Ruckert C."/>
        </authorList>
    </citation>
    <scope>NUCLEOTIDE SEQUENCE</scope>
    <source>
        <strain evidence="1">CGMCC 4.3508</strain>
    </source>
</reference>
<organism evidence="1 2">
    <name type="scientific">Nocardia jinanensis</name>
    <dbReference type="NCBI Taxonomy" id="382504"/>
    <lineage>
        <taxon>Bacteria</taxon>
        <taxon>Bacillati</taxon>
        <taxon>Actinomycetota</taxon>
        <taxon>Actinomycetes</taxon>
        <taxon>Mycobacteriales</taxon>
        <taxon>Nocardiaceae</taxon>
        <taxon>Nocardia</taxon>
    </lineage>
</organism>
<keyword evidence="2" id="KW-1185">Reference proteome</keyword>
<evidence type="ECO:0000313" key="2">
    <source>
        <dbReference type="Proteomes" id="UP000638263"/>
    </source>
</evidence>
<proteinExistence type="predicted"/>
<protein>
    <submittedName>
        <fullName evidence="1">Membrane protein</fullName>
    </submittedName>
</protein>